<feature type="transmembrane region" description="Helical" evidence="1">
    <location>
        <begin position="6"/>
        <end position="27"/>
    </location>
</feature>
<organism evidence="2 3">
    <name type="scientific">Enterocloster bolteae (strain ATCC BAA-613 / DSM 15670 / CCUG 46953 / JCM 12243 / WAL 16351)</name>
    <name type="common">Clostridium bolteae</name>
    <dbReference type="NCBI Taxonomy" id="411902"/>
    <lineage>
        <taxon>Bacteria</taxon>
        <taxon>Bacillati</taxon>
        <taxon>Bacillota</taxon>
        <taxon>Clostridia</taxon>
        <taxon>Lachnospirales</taxon>
        <taxon>Lachnospiraceae</taxon>
        <taxon>Enterocloster</taxon>
    </lineage>
</organism>
<accession>A8RQX1</accession>
<protein>
    <submittedName>
        <fullName evidence="2">Uncharacterized protein</fullName>
    </submittedName>
</protein>
<evidence type="ECO:0000313" key="3">
    <source>
        <dbReference type="Proteomes" id="UP000005396"/>
    </source>
</evidence>
<evidence type="ECO:0000313" key="2">
    <source>
        <dbReference type="EMBL" id="EDP16938.1"/>
    </source>
</evidence>
<name>A8RQX1_ENTBW</name>
<keyword evidence="1" id="KW-0472">Membrane</keyword>
<dbReference type="Proteomes" id="UP000005396">
    <property type="component" value="Unassembled WGS sequence"/>
</dbReference>
<evidence type="ECO:0000256" key="1">
    <source>
        <dbReference type="SAM" id="Phobius"/>
    </source>
</evidence>
<dbReference type="PaxDb" id="411902-CLOBOL_02852"/>
<gene>
    <name evidence="2" type="ORF">CLOBOL_02852</name>
</gene>
<sequence>MNALRFFLFCSSFSLVKPGLFLLILIIERIYAINC</sequence>
<keyword evidence="1" id="KW-1133">Transmembrane helix</keyword>
<reference evidence="2 3" key="1">
    <citation type="submission" date="2007-08" db="EMBL/GenBank/DDBJ databases">
        <authorList>
            <person name="Fulton L."/>
            <person name="Clifton S."/>
            <person name="Fulton B."/>
            <person name="Xu J."/>
            <person name="Minx P."/>
            <person name="Pepin K.H."/>
            <person name="Johnson M."/>
            <person name="Thiruvilangam P."/>
            <person name="Bhonagiri V."/>
            <person name="Nash W.E."/>
            <person name="Mardis E.R."/>
            <person name="Wilson R.K."/>
        </authorList>
    </citation>
    <scope>NUCLEOTIDE SEQUENCE [LARGE SCALE GENOMIC DNA]</scope>
    <source>
        <strain evidence="3">ATCC BAA-613 / DSM 15670 / CCUG 46953 / JCM 12243 / WAL 16351</strain>
    </source>
</reference>
<dbReference type="EMBL" id="ABCC02000026">
    <property type="protein sequence ID" value="EDP16938.1"/>
    <property type="molecule type" value="Genomic_DNA"/>
</dbReference>
<reference evidence="2 3" key="2">
    <citation type="submission" date="2007-09" db="EMBL/GenBank/DDBJ databases">
        <title>Draft genome sequence of Clostridium bolteae (ATCC BAA-613).</title>
        <authorList>
            <person name="Sudarsanam P."/>
            <person name="Ley R."/>
            <person name="Guruge J."/>
            <person name="Turnbaugh P.J."/>
            <person name="Mahowald M."/>
            <person name="Liep D."/>
            <person name="Gordon J."/>
        </authorList>
    </citation>
    <scope>NUCLEOTIDE SEQUENCE [LARGE SCALE GENOMIC DNA]</scope>
    <source>
        <strain evidence="3">ATCC BAA-613 / DSM 15670 / CCUG 46953 / JCM 12243 / WAL 16351</strain>
    </source>
</reference>
<keyword evidence="1" id="KW-0812">Transmembrane</keyword>
<proteinExistence type="predicted"/>
<dbReference type="AlphaFoldDB" id="A8RQX1"/>
<dbReference type="HOGENOM" id="CLU_3364155_0_0_9"/>
<comment type="caution">
    <text evidence="2">The sequence shown here is derived from an EMBL/GenBank/DDBJ whole genome shotgun (WGS) entry which is preliminary data.</text>
</comment>